<name>A0A2S5CX75_LYSSH</name>
<dbReference type="Gene3D" id="1.10.1660.10">
    <property type="match status" value="1"/>
</dbReference>
<comment type="caution">
    <text evidence="2">The sequence shown here is derived from an EMBL/GenBank/DDBJ whole genome shotgun (WGS) entry which is preliminary data.</text>
</comment>
<dbReference type="InterPro" id="IPR009061">
    <property type="entry name" value="DNA-bd_dom_put_sf"/>
</dbReference>
<sequence length="57" mass="6451">MKQFLSVNEVAELLSVNPMTIYKWCKSGKLPHYTIGGSVIRFDTEQLAKHIEGANKK</sequence>
<dbReference type="NCBIfam" id="TIGR01764">
    <property type="entry name" value="excise"/>
    <property type="match status" value="1"/>
</dbReference>
<evidence type="ECO:0000259" key="1">
    <source>
        <dbReference type="Pfam" id="PF12728"/>
    </source>
</evidence>
<dbReference type="InterPro" id="IPR010093">
    <property type="entry name" value="SinI_DNA-bd"/>
</dbReference>
<dbReference type="AlphaFoldDB" id="A0A2S5CX75"/>
<protein>
    <recommendedName>
        <fullName evidence="1">Helix-turn-helix domain-containing protein</fullName>
    </recommendedName>
</protein>
<dbReference type="EMBL" id="PGLV01000001">
    <property type="protein sequence ID" value="POZ55431.1"/>
    <property type="molecule type" value="Genomic_DNA"/>
</dbReference>
<organism evidence="2 3">
    <name type="scientific">Lysinibacillus sphaericus</name>
    <name type="common">Bacillus sphaericus</name>
    <dbReference type="NCBI Taxonomy" id="1421"/>
    <lineage>
        <taxon>Bacteria</taxon>
        <taxon>Bacillati</taxon>
        <taxon>Bacillota</taxon>
        <taxon>Bacilli</taxon>
        <taxon>Bacillales</taxon>
        <taxon>Bacillaceae</taxon>
        <taxon>Lysinibacillus</taxon>
    </lineage>
</organism>
<accession>A0A2S5CX75</accession>
<dbReference type="InterPro" id="IPR041657">
    <property type="entry name" value="HTH_17"/>
</dbReference>
<reference evidence="2 3" key="1">
    <citation type="submission" date="2017-11" db="EMBL/GenBank/DDBJ databases">
        <title>Genome sequence of Lysinibacillus sphaericus, a lignin-degrading bacteria isolated from municipal solid waste soil.</title>
        <authorList>
            <person name="Persinoti G.F."/>
            <person name="Paixao D.A."/>
            <person name="Bugg T.D."/>
            <person name="Squina F.M."/>
        </authorList>
    </citation>
    <scope>NUCLEOTIDE SEQUENCE [LARGE SCALE GENOMIC DNA]</scope>
    <source>
        <strain evidence="2 3">A1</strain>
    </source>
</reference>
<keyword evidence="3" id="KW-1185">Reference proteome</keyword>
<dbReference type="Pfam" id="PF12728">
    <property type="entry name" value="HTH_17"/>
    <property type="match status" value="1"/>
</dbReference>
<dbReference type="GO" id="GO:0003677">
    <property type="term" value="F:DNA binding"/>
    <property type="evidence" value="ECO:0007669"/>
    <property type="project" value="InterPro"/>
</dbReference>
<gene>
    <name evidence="2" type="ORF">LYSIN_00214</name>
</gene>
<dbReference type="RefSeq" id="WP_181020870.1">
    <property type="nucleotide sequence ID" value="NZ_PGLV01000001.1"/>
</dbReference>
<dbReference type="Proteomes" id="UP000237319">
    <property type="component" value="Unassembled WGS sequence"/>
</dbReference>
<feature type="domain" description="Helix-turn-helix" evidence="1">
    <location>
        <begin position="4"/>
        <end position="53"/>
    </location>
</feature>
<evidence type="ECO:0000313" key="2">
    <source>
        <dbReference type="EMBL" id="POZ55431.1"/>
    </source>
</evidence>
<evidence type="ECO:0000313" key="3">
    <source>
        <dbReference type="Proteomes" id="UP000237319"/>
    </source>
</evidence>
<dbReference type="SUPFAM" id="SSF46955">
    <property type="entry name" value="Putative DNA-binding domain"/>
    <property type="match status" value="1"/>
</dbReference>
<proteinExistence type="predicted"/>